<sequence>MMSKKSCRTRRSKSDSTKNIDSISSLEPESMKSLKEAELPGYDVFISFEGPMTLSVLKRKKGVGPQNKAILVANNNRKEENEVKLHSRRDAHKGKHLRRDAHKGNFDNYDRIGVEQPKAKAGVDYKKKYDITGGMDVDPDEHDEEGDFAKRIGLIYS</sequence>
<evidence type="ECO:0000256" key="1">
    <source>
        <dbReference type="SAM" id="MobiDB-lite"/>
    </source>
</evidence>
<feature type="compositionally biased region" description="Basic residues" evidence="1">
    <location>
        <begin position="1"/>
        <end position="11"/>
    </location>
</feature>
<dbReference type="EMBL" id="JADCNL010000002">
    <property type="protein sequence ID" value="KAG0493169.1"/>
    <property type="molecule type" value="Genomic_DNA"/>
</dbReference>
<feature type="region of interest" description="Disordered" evidence="1">
    <location>
        <begin position="1"/>
        <end position="31"/>
    </location>
</feature>
<dbReference type="AlphaFoldDB" id="A0A835RPX2"/>
<comment type="caution">
    <text evidence="2">The sequence shown here is derived from an EMBL/GenBank/DDBJ whole genome shotgun (WGS) entry which is preliminary data.</text>
</comment>
<feature type="compositionally biased region" description="Basic and acidic residues" evidence="1">
    <location>
        <begin position="76"/>
        <end position="85"/>
    </location>
</feature>
<feature type="region of interest" description="Disordered" evidence="1">
    <location>
        <begin position="70"/>
        <end position="111"/>
    </location>
</feature>
<keyword evidence="3" id="KW-1185">Reference proteome</keyword>
<feature type="compositionally biased region" description="Basic and acidic residues" evidence="1">
    <location>
        <begin position="102"/>
        <end position="111"/>
    </location>
</feature>
<evidence type="ECO:0000313" key="3">
    <source>
        <dbReference type="Proteomes" id="UP000636800"/>
    </source>
</evidence>
<name>A0A835RPX2_VANPL</name>
<gene>
    <name evidence="2" type="ORF">HPP92_006567</name>
</gene>
<dbReference type="Proteomes" id="UP000636800">
    <property type="component" value="Chromosome 2"/>
</dbReference>
<accession>A0A835RPX2</accession>
<feature type="compositionally biased region" description="Basic residues" evidence="1">
    <location>
        <begin position="86"/>
        <end position="101"/>
    </location>
</feature>
<evidence type="ECO:0000313" key="2">
    <source>
        <dbReference type="EMBL" id="KAG0493169.1"/>
    </source>
</evidence>
<proteinExistence type="predicted"/>
<organism evidence="2 3">
    <name type="scientific">Vanilla planifolia</name>
    <name type="common">Vanilla</name>
    <dbReference type="NCBI Taxonomy" id="51239"/>
    <lineage>
        <taxon>Eukaryota</taxon>
        <taxon>Viridiplantae</taxon>
        <taxon>Streptophyta</taxon>
        <taxon>Embryophyta</taxon>
        <taxon>Tracheophyta</taxon>
        <taxon>Spermatophyta</taxon>
        <taxon>Magnoliopsida</taxon>
        <taxon>Liliopsida</taxon>
        <taxon>Asparagales</taxon>
        <taxon>Orchidaceae</taxon>
        <taxon>Vanilloideae</taxon>
        <taxon>Vanilleae</taxon>
        <taxon>Vanilla</taxon>
    </lineage>
</organism>
<protein>
    <submittedName>
        <fullName evidence="2">Uncharacterized protein</fullName>
    </submittedName>
</protein>
<reference evidence="2 3" key="1">
    <citation type="journal article" date="2020" name="Nat. Food">
        <title>A phased Vanilla planifolia genome enables genetic improvement of flavour and production.</title>
        <authorList>
            <person name="Hasing T."/>
            <person name="Tang H."/>
            <person name="Brym M."/>
            <person name="Khazi F."/>
            <person name="Huang T."/>
            <person name="Chambers A.H."/>
        </authorList>
    </citation>
    <scope>NUCLEOTIDE SEQUENCE [LARGE SCALE GENOMIC DNA]</scope>
    <source>
        <tissue evidence="2">Leaf</tissue>
    </source>
</reference>